<dbReference type="AlphaFoldDB" id="A0ABC9SMH8"/>
<reference evidence="1 2" key="1">
    <citation type="submission" date="2013-01" db="EMBL/GenBank/DDBJ databases">
        <authorList>
            <person name="Harkins D.M."/>
            <person name="Durkin A.S."/>
            <person name="Brinkac L.M."/>
            <person name="Haft D.H."/>
            <person name="Selengut J.D."/>
            <person name="Sanka R."/>
            <person name="DePew J."/>
            <person name="Purushe J."/>
            <person name="Hartskeerl R.A."/>
            <person name="Ahmed A."/>
            <person name="van der Linden H."/>
            <person name="Goris M.G.A."/>
            <person name="Vinetz J.M."/>
            <person name="Sutton G.G."/>
            <person name="Nierman W.C."/>
            <person name="Fouts D.E."/>
        </authorList>
    </citation>
    <scope>NUCLEOTIDE SEQUENCE [LARGE SCALE GENOMIC DNA]</scope>
    <source>
        <strain evidence="1 2">Brem 328</strain>
    </source>
</reference>
<gene>
    <name evidence="1" type="ORF">LEP1GSC056_1797</name>
</gene>
<dbReference type="Proteomes" id="UP000012166">
    <property type="component" value="Unassembled WGS sequence"/>
</dbReference>
<evidence type="ECO:0000313" key="1">
    <source>
        <dbReference type="EMBL" id="EMN18931.1"/>
    </source>
</evidence>
<accession>A0ABC9SMH8</accession>
<proteinExistence type="predicted"/>
<name>A0ABC9SMH8_LEPBO</name>
<protein>
    <recommendedName>
        <fullName evidence="3">SLEI domain protein, PF07620 family</fullName>
    </recommendedName>
</protein>
<organism evidence="1 2">
    <name type="scientific">Leptospira borgpetersenii str. Brem 328</name>
    <dbReference type="NCBI Taxonomy" id="1049780"/>
    <lineage>
        <taxon>Bacteria</taxon>
        <taxon>Pseudomonadati</taxon>
        <taxon>Spirochaetota</taxon>
        <taxon>Spirochaetia</taxon>
        <taxon>Leptospirales</taxon>
        <taxon>Leptospiraceae</taxon>
        <taxon>Leptospira</taxon>
    </lineage>
</organism>
<comment type="caution">
    <text evidence="1">The sequence shown here is derived from an EMBL/GenBank/DDBJ whole genome shotgun (WGS) entry which is preliminary data.</text>
</comment>
<sequence length="43" mass="5271">MRFCLLYYTQKTTFKRFLKNCIEFSNLLLRRNHAMKVTNENLA</sequence>
<dbReference type="EMBL" id="AHMS02000005">
    <property type="protein sequence ID" value="EMN18931.1"/>
    <property type="molecule type" value="Genomic_DNA"/>
</dbReference>
<evidence type="ECO:0008006" key="3">
    <source>
        <dbReference type="Google" id="ProtNLM"/>
    </source>
</evidence>
<evidence type="ECO:0000313" key="2">
    <source>
        <dbReference type="Proteomes" id="UP000012166"/>
    </source>
</evidence>